<evidence type="ECO:0000256" key="6">
    <source>
        <dbReference type="SAM" id="MobiDB-lite"/>
    </source>
</evidence>
<feature type="region of interest" description="Disordered" evidence="6">
    <location>
        <begin position="30"/>
        <end position="53"/>
    </location>
</feature>
<evidence type="ECO:0000256" key="2">
    <source>
        <dbReference type="ARBA" id="ARBA00022729"/>
    </source>
</evidence>
<dbReference type="EMBL" id="JAATEL010000010">
    <property type="protein sequence ID" value="NJP15039.1"/>
    <property type="molecule type" value="Genomic_DNA"/>
</dbReference>
<gene>
    <name evidence="9" type="ORF">HCJ95_12230</name>
</gene>
<evidence type="ECO:0000256" key="4">
    <source>
        <dbReference type="ARBA" id="ARBA00023157"/>
    </source>
</evidence>
<feature type="chain" id="PRO_5046835992" evidence="7">
    <location>
        <begin position="24"/>
        <end position="242"/>
    </location>
</feature>
<dbReference type="InterPro" id="IPR012336">
    <property type="entry name" value="Thioredoxin-like_fold"/>
</dbReference>
<dbReference type="SUPFAM" id="SSF52833">
    <property type="entry name" value="Thioredoxin-like"/>
    <property type="match status" value="1"/>
</dbReference>
<evidence type="ECO:0000256" key="7">
    <source>
        <dbReference type="SAM" id="SignalP"/>
    </source>
</evidence>
<organism evidence="9 10">
    <name type="scientific">Streptomyces thermoviolaceus subsp. thermoviolaceus</name>
    <dbReference type="NCBI Taxonomy" id="66860"/>
    <lineage>
        <taxon>Bacteria</taxon>
        <taxon>Bacillati</taxon>
        <taxon>Actinomycetota</taxon>
        <taxon>Actinomycetes</taxon>
        <taxon>Kitasatosporales</taxon>
        <taxon>Streptomycetaceae</taxon>
        <taxon>Streptomyces</taxon>
    </lineage>
</organism>
<dbReference type="Proteomes" id="UP000635996">
    <property type="component" value="Unassembled WGS sequence"/>
</dbReference>
<evidence type="ECO:0000313" key="10">
    <source>
        <dbReference type="Proteomes" id="UP000635996"/>
    </source>
</evidence>
<feature type="signal peptide" evidence="7">
    <location>
        <begin position="1"/>
        <end position="23"/>
    </location>
</feature>
<feature type="compositionally biased region" description="Basic and acidic residues" evidence="6">
    <location>
        <begin position="32"/>
        <end position="42"/>
    </location>
</feature>
<dbReference type="Gene3D" id="3.40.30.10">
    <property type="entry name" value="Glutaredoxin"/>
    <property type="match status" value="1"/>
</dbReference>
<feature type="domain" description="Thioredoxin-like fold" evidence="8">
    <location>
        <begin position="60"/>
        <end position="221"/>
    </location>
</feature>
<reference evidence="9 10" key="1">
    <citation type="submission" date="2020-03" db="EMBL/GenBank/DDBJ databases">
        <title>WGS of actinomycetes isolated from Thailand.</title>
        <authorList>
            <person name="Thawai C."/>
        </authorList>
    </citation>
    <scope>NUCLEOTIDE SEQUENCE [LARGE SCALE GENOMIC DNA]</scope>
    <source>
        <strain evidence="9 10">NBRC 13905</strain>
    </source>
</reference>
<evidence type="ECO:0000313" key="9">
    <source>
        <dbReference type="EMBL" id="NJP15039.1"/>
    </source>
</evidence>
<proteinExistence type="inferred from homology"/>
<dbReference type="Pfam" id="PF13462">
    <property type="entry name" value="Thioredoxin_4"/>
    <property type="match status" value="1"/>
</dbReference>
<evidence type="ECO:0000259" key="8">
    <source>
        <dbReference type="Pfam" id="PF13462"/>
    </source>
</evidence>
<comment type="caution">
    <text evidence="9">The sequence shown here is derived from an EMBL/GenBank/DDBJ whole genome shotgun (WGS) entry which is preliminary data.</text>
</comment>
<dbReference type="PROSITE" id="PS51257">
    <property type="entry name" value="PROKAR_LIPOPROTEIN"/>
    <property type="match status" value="1"/>
</dbReference>
<keyword evidence="4" id="KW-1015">Disulfide bond</keyword>
<dbReference type="RefSeq" id="WP_125496539.1">
    <property type="nucleotide sequence ID" value="NZ_BMVZ01000014.1"/>
</dbReference>
<name>A0ABX0YRN3_STRTL</name>
<evidence type="ECO:0000256" key="5">
    <source>
        <dbReference type="ARBA" id="ARBA00023284"/>
    </source>
</evidence>
<comment type="similarity">
    <text evidence="1">Belongs to the thioredoxin family. DsbA subfamily.</text>
</comment>
<dbReference type="PANTHER" id="PTHR13887:SF14">
    <property type="entry name" value="DISULFIDE BOND FORMATION PROTEIN D"/>
    <property type="match status" value="1"/>
</dbReference>
<keyword evidence="3" id="KW-0560">Oxidoreductase</keyword>
<dbReference type="PANTHER" id="PTHR13887">
    <property type="entry name" value="GLUTATHIONE S-TRANSFERASE KAPPA"/>
    <property type="match status" value="1"/>
</dbReference>
<evidence type="ECO:0000256" key="3">
    <source>
        <dbReference type="ARBA" id="ARBA00023002"/>
    </source>
</evidence>
<keyword evidence="10" id="KW-1185">Reference proteome</keyword>
<evidence type="ECO:0000256" key="1">
    <source>
        <dbReference type="ARBA" id="ARBA00005791"/>
    </source>
</evidence>
<dbReference type="InterPro" id="IPR036249">
    <property type="entry name" value="Thioredoxin-like_sf"/>
</dbReference>
<sequence>MRGGRAGRAAAMAVASVLLGALATGCGSAAHDGGDGKADGKPTARASAAADVTESLAPDGTTVRVGSPDAKTVVHVYEDARCPVCRQFETQGGGEALRELVRSGQVRAEYTLASFLDDRLGGHGSEKAANALRAALDAGKFAEYHDVLYAHQPEESVDGFTDAFLLDLASQVKGLRSKEFDAAVRDMKYRSFVTASEQAFERSGATGTPAMKVDGTFVDGARLNQIFDKSTLPLVIGALARD</sequence>
<keyword evidence="2 7" id="KW-0732">Signal</keyword>
<keyword evidence="5" id="KW-0676">Redox-active center</keyword>
<protein>
    <submittedName>
        <fullName evidence="9">Thioredoxin domain-containing protein</fullName>
    </submittedName>
</protein>
<accession>A0ABX0YRN3</accession>